<proteinExistence type="predicted"/>
<organism evidence="1 2">
    <name type="scientific">Pistacia integerrima</name>
    <dbReference type="NCBI Taxonomy" id="434235"/>
    <lineage>
        <taxon>Eukaryota</taxon>
        <taxon>Viridiplantae</taxon>
        <taxon>Streptophyta</taxon>
        <taxon>Embryophyta</taxon>
        <taxon>Tracheophyta</taxon>
        <taxon>Spermatophyta</taxon>
        <taxon>Magnoliopsida</taxon>
        <taxon>eudicotyledons</taxon>
        <taxon>Gunneridae</taxon>
        <taxon>Pentapetalae</taxon>
        <taxon>rosids</taxon>
        <taxon>malvids</taxon>
        <taxon>Sapindales</taxon>
        <taxon>Anacardiaceae</taxon>
        <taxon>Pistacia</taxon>
    </lineage>
</organism>
<sequence length="83" mass="9046">MDSCQLIELEKIAMVDIAACTVEGKQRESILGYQDTRNQEAINIKDSRKRSSMELKATKKMGHGGAGEAGEVNQGIDIDESTC</sequence>
<reference evidence="2" key="1">
    <citation type="journal article" date="2023" name="G3 (Bethesda)">
        <title>Genome assembly and association tests identify interacting loci associated with vigor, precocity, and sex in interspecific pistachio rootstocks.</title>
        <authorList>
            <person name="Palmer W."/>
            <person name="Jacygrad E."/>
            <person name="Sagayaradj S."/>
            <person name="Cavanaugh K."/>
            <person name="Han R."/>
            <person name="Bertier L."/>
            <person name="Beede B."/>
            <person name="Kafkas S."/>
            <person name="Golino D."/>
            <person name="Preece J."/>
            <person name="Michelmore R."/>
        </authorList>
    </citation>
    <scope>NUCLEOTIDE SEQUENCE [LARGE SCALE GENOMIC DNA]</scope>
</reference>
<protein>
    <submittedName>
        <fullName evidence="1">Uncharacterized protein</fullName>
    </submittedName>
</protein>
<comment type="caution">
    <text evidence="1">The sequence shown here is derived from an EMBL/GenBank/DDBJ whole genome shotgun (WGS) entry which is preliminary data.</text>
</comment>
<gene>
    <name evidence="1" type="ORF">Pint_34876</name>
</gene>
<dbReference type="EMBL" id="CM047744">
    <property type="protein sequence ID" value="KAJ0027623.1"/>
    <property type="molecule type" value="Genomic_DNA"/>
</dbReference>
<evidence type="ECO:0000313" key="2">
    <source>
        <dbReference type="Proteomes" id="UP001163603"/>
    </source>
</evidence>
<name>A0ACC0XZQ6_9ROSI</name>
<evidence type="ECO:0000313" key="1">
    <source>
        <dbReference type="EMBL" id="KAJ0027623.1"/>
    </source>
</evidence>
<dbReference type="Proteomes" id="UP001163603">
    <property type="component" value="Chromosome 9"/>
</dbReference>
<accession>A0ACC0XZQ6</accession>
<keyword evidence="2" id="KW-1185">Reference proteome</keyword>